<dbReference type="EMBL" id="DYUB01000206">
    <property type="protein sequence ID" value="HJG96762.1"/>
    <property type="molecule type" value="Genomic_DNA"/>
</dbReference>
<dbReference type="Gene3D" id="2.40.70.10">
    <property type="entry name" value="Acid Proteases"/>
    <property type="match status" value="1"/>
</dbReference>
<proteinExistence type="predicted"/>
<dbReference type="AlphaFoldDB" id="A0A921SZQ4"/>
<dbReference type="SUPFAM" id="SSF50630">
    <property type="entry name" value="Acid proteases"/>
    <property type="match status" value="1"/>
</dbReference>
<dbReference type="InterPro" id="IPR021109">
    <property type="entry name" value="Peptidase_aspartic_dom_sf"/>
</dbReference>
<dbReference type="GO" id="GO:0006508">
    <property type="term" value="P:proteolysis"/>
    <property type="evidence" value="ECO:0007669"/>
    <property type="project" value="InterPro"/>
</dbReference>
<reference evidence="1" key="2">
    <citation type="submission" date="2021-09" db="EMBL/GenBank/DDBJ databases">
        <authorList>
            <person name="Gilroy R."/>
        </authorList>
    </citation>
    <scope>NUCLEOTIDE SEQUENCE</scope>
    <source>
        <strain evidence="1">1277</strain>
    </source>
</reference>
<sequence length="129" mass="14407">MKQLRFKNGLLYTDIKLVHEGKSIMVNDVIVDTGASHTIILPEYLENMDVGFSEDDTIVKASGYGGSIQYSVRKSIDKICCGDIEVNNIRLDFGEIDPYERVNGLLGLDCLRKAKVIIDLSDETIKSHI</sequence>
<comment type="caution">
    <text evidence="1">The sequence shown here is derived from an EMBL/GenBank/DDBJ whole genome shotgun (WGS) entry which is preliminary data.</text>
</comment>
<name>A0A921SZQ4_9FIRM</name>
<dbReference type="Proteomes" id="UP000776700">
    <property type="component" value="Unassembled WGS sequence"/>
</dbReference>
<dbReference type="Pfam" id="PF13975">
    <property type="entry name" value="gag-asp_proteas"/>
    <property type="match status" value="1"/>
</dbReference>
<evidence type="ECO:0000313" key="2">
    <source>
        <dbReference type="Proteomes" id="UP000776700"/>
    </source>
</evidence>
<reference evidence="1" key="1">
    <citation type="journal article" date="2021" name="PeerJ">
        <title>Extensive microbial diversity within the chicken gut microbiome revealed by metagenomics and culture.</title>
        <authorList>
            <person name="Gilroy R."/>
            <person name="Ravi A."/>
            <person name="Getino M."/>
            <person name="Pursley I."/>
            <person name="Horton D.L."/>
            <person name="Alikhan N.F."/>
            <person name="Baker D."/>
            <person name="Gharbi K."/>
            <person name="Hall N."/>
            <person name="Watson M."/>
            <person name="Adriaenssens E.M."/>
            <person name="Foster-Nyarko E."/>
            <person name="Jarju S."/>
            <person name="Secka A."/>
            <person name="Antonio M."/>
            <person name="Oren A."/>
            <person name="Chaudhuri R.R."/>
            <person name="La Ragione R."/>
            <person name="Hildebrand F."/>
            <person name="Pallen M.J."/>
        </authorList>
    </citation>
    <scope>NUCLEOTIDE SEQUENCE</scope>
    <source>
        <strain evidence="1">1277</strain>
    </source>
</reference>
<gene>
    <name evidence="1" type="ORF">K8V90_06635</name>
</gene>
<dbReference type="PROSITE" id="PS00141">
    <property type="entry name" value="ASP_PROTEASE"/>
    <property type="match status" value="1"/>
</dbReference>
<organism evidence="1 2">
    <name type="scientific">Romboutsia timonensis</name>
    <dbReference type="NCBI Taxonomy" id="1776391"/>
    <lineage>
        <taxon>Bacteria</taxon>
        <taxon>Bacillati</taxon>
        <taxon>Bacillota</taxon>
        <taxon>Clostridia</taxon>
        <taxon>Peptostreptococcales</taxon>
        <taxon>Peptostreptococcaceae</taxon>
        <taxon>Romboutsia</taxon>
    </lineage>
</organism>
<accession>A0A921SZQ4</accession>
<protein>
    <submittedName>
        <fullName evidence="1">Retropepsin-like domain-containing protein</fullName>
    </submittedName>
</protein>
<dbReference type="GO" id="GO:0004190">
    <property type="term" value="F:aspartic-type endopeptidase activity"/>
    <property type="evidence" value="ECO:0007669"/>
    <property type="project" value="InterPro"/>
</dbReference>
<evidence type="ECO:0000313" key="1">
    <source>
        <dbReference type="EMBL" id="HJG96762.1"/>
    </source>
</evidence>
<dbReference type="InterPro" id="IPR001969">
    <property type="entry name" value="Aspartic_peptidase_AS"/>
</dbReference>